<evidence type="ECO:0000256" key="1">
    <source>
        <dbReference type="SAM" id="MobiDB-lite"/>
    </source>
</evidence>
<dbReference type="OrthoDB" id="2534923at2759"/>
<reference evidence="3" key="2">
    <citation type="submission" date="2015-01" db="EMBL/GenBank/DDBJ databases">
        <title>Evolutionary Origins and Diversification of the Mycorrhizal Mutualists.</title>
        <authorList>
            <consortium name="DOE Joint Genome Institute"/>
            <consortium name="Mycorrhizal Genomics Consortium"/>
            <person name="Kohler A."/>
            <person name="Kuo A."/>
            <person name="Nagy L.G."/>
            <person name="Floudas D."/>
            <person name="Copeland A."/>
            <person name="Barry K.W."/>
            <person name="Cichocki N."/>
            <person name="Veneault-Fourrey C."/>
            <person name="LaButti K."/>
            <person name="Lindquist E.A."/>
            <person name="Lipzen A."/>
            <person name="Lundell T."/>
            <person name="Morin E."/>
            <person name="Murat C."/>
            <person name="Riley R."/>
            <person name="Ohm R."/>
            <person name="Sun H."/>
            <person name="Tunlid A."/>
            <person name="Henrissat B."/>
            <person name="Grigoriev I.V."/>
            <person name="Hibbett D.S."/>
            <person name="Martin F."/>
        </authorList>
    </citation>
    <scope>NUCLEOTIDE SEQUENCE [LARGE SCALE GENOMIC DNA]</scope>
    <source>
        <strain evidence="3">LaAM-08-1</strain>
    </source>
</reference>
<evidence type="ECO:0000313" key="3">
    <source>
        <dbReference type="Proteomes" id="UP000054477"/>
    </source>
</evidence>
<dbReference type="AlphaFoldDB" id="A0A0C9WRF7"/>
<feature type="region of interest" description="Disordered" evidence="1">
    <location>
        <begin position="1"/>
        <end position="31"/>
    </location>
</feature>
<proteinExistence type="predicted"/>
<organism evidence="2 3">
    <name type="scientific">Laccaria amethystina LaAM-08-1</name>
    <dbReference type="NCBI Taxonomy" id="1095629"/>
    <lineage>
        <taxon>Eukaryota</taxon>
        <taxon>Fungi</taxon>
        <taxon>Dikarya</taxon>
        <taxon>Basidiomycota</taxon>
        <taxon>Agaricomycotina</taxon>
        <taxon>Agaricomycetes</taxon>
        <taxon>Agaricomycetidae</taxon>
        <taxon>Agaricales</taxon>
        <taxon>Agaricineae</taxon>
        <taxon>Hydnangiaceae</taxon>
        <taxon>Laccaria</taxon>
    </lineage>
</organism>
<keyword evidence="3" id="KW-1185">Reference proteome</keyword>
<dbReference type="STRING" id="1095629.A0A0C9WRF7"/>
<dbReference type="HOGENOM" id="CLU_2373117_0_0_1"/>
<evidence type="ECO:0000313" key="2">
    <source>
        <dbReference type="EMBL" id="KIJ93980.1"/>
    </source>
</evidence>
<gene>
    <name evidence="2" type="ORF">K443DRAFT_12466</name>
</gene>
<protein>
    <submittedName>
        <fullName evidence="2">Uncharacterized protein</fullName>
    </submittedName>
</protein>
<name>A0A0C9WRF7_9AGAR</name>
<accession>A0A0C9WRF7</accession>
<reference evidence="2 3" key="1">
    <citation type="submission" date="2014-04" db="EMBL/GenBank/DDBJ databases">
        <authorList>
            <consortium name="DOE Joint Genome Institute"/>
            <person name="Kuo A."/>
            <person name="Kohler A."/>
            <person name="Nagy L.G."/>
            <person name="Floudas D."/>
            <person name="Copeland A."/>
            <person name="Barry K.W."/>
            <person name="Cichocki N."/>
            <person name="Veneault-Fourrey C."/>
            <person name="LaButti K."/>
            <person name="Lindquist E.A."/>
            <person name="Lipzen A."/>
            <person name="Lundell T."/>
            <person name="Morin E."/>
            <person name="Murat C."/>
            <person name="Sun H."/>
            <person name="Tunlid A."/>
            <person name="Henrissat B."/>
            <person name="Grigoriev I.V."/>
            <person name="Hibbett D.S."/>
            <person name="Martin F."/>
            <person name="Nordberg H.P."/>
            <person name="Cantor M.N."/>
            <person name="Hua S.X."/>
        </authorList>
    </citation>
    <scope>NUCLEOTIDE SEQUENCE [LARGE SCALE GENOMIC DNA]</scope>
    <source>
        <strain evidence="2 3">LaAM-08-1</strain>
    </source>
</reference>
<dbReference type="EMBL" id="KN838814">
    <property type="protein sequence ID" value="KIJ93980.1"/>
    <property type="molecule type" value="Genomic_DNA"/>
</dbReference>
<dbReference type="Proteomes" id="UP000054477">
    <property type="component" value="Unassembled WGS sequence"/>
</dbReference>
<sequence length="95" mass="10436">MTDQEDKLGNEGEHAGVLKARSGAPNDEEDERLRCQDLALARSFRLRAEGLEKVVTPMLEQPPLIHPINENVITTPPSSNPPGIRIAYRMTSACA</sequence>
<feature type="compositionally biased region" description="Basic and acidic residues" evidence="1">
    <location>
        <begin position="1"/>
        <end position="16"/>
    </location>
</feature>